<dbReference type="Pfam" id="PF00069">
    <property type="entry name" value="Pkinase"/>
    <property type="match status" value="1"/>
</dbReference>
<dbReference type="GO" id="GO:0004674">
    <property type="term" value="F:protein serine/threonine kinase activity"/>
    <property type="evidence" value="ECO:0007669"/>
    <property type="project" value="UniProtKB-KW"/>
</dbReference>
<accession>A0A4Y7PPY4</accession>
<dbReference type="InterPro" id="IPR011009">
    <property type="entry name" value="Kinase-like_dom_sf"/>
</dbReference>
<keyword evidence="5" id="KW-0067">ATP-binding</keyword>
<dbReference type="VEuPathDB" id="FungiDB:BD410DRAFT_888329"/>
<evidence type="ECO:0000256" key="5">
    <source>
        <dbReference type="ARBA" id="ARBA00022840"/>
    </source>
</evidence>
<evidence type="ECO:0000313" key="7">
    <source>
        <dbReference type="EMBL" id="TDL16639.1"/>
    </source>
</evidence>
<dbReference type="EMBL" id="ML170238">
    <property type="protein sequence ID" value="TDL16639.1"/>
    <property type="molecule type" value="Genomic_DNA"/>
</dbReference>
<dbReference type="STRING" id="50990.A0A4Y7PPY4"/>
<reference evidence="7 8" key="1">
    <citation type="submission" date="2018-06" db="EMBL/GenBank/DDBJ databases">
        <title>A transcriptomic atlas of mushroom development highlights an independent origin of complex multicellularity.</title>
        <authorList>
            <consortium name="DOE Joint Genome Institute"/>
            <person name="Krizsan K."/>
            <person name="Almasi E."/>
            <person name="Merenyi Z."/>
            <person name="Sahu N."/>
            <person name="Viragh M."/>
            <person name="Koszo T."/>
            <person name="Mondo S."/>
            <person name="Kiss B."/>
            <person name="Balint B."/>
            <person name="Kues U."/>
            <person name="Barry K."/>
            <person name="Hegedus J.C."/>
            <person name="Henrissat B."/>
            <person name="Johnson J."/>
            <person name="Lipzen A."/>
            <person name="Ohm R."/>
            <person name="Nagy I."/>
            <person name="Pangilinan J."/>
            <person name="Yan J."/>
            <person name="Xiong Y."/>
            <person name="Grigoriev I.V."/>
            <person name="Hibbett D.S."/>
            <person name="Nagy L.G."/>
        </authorList>
    </citation>
    <scope>NUCLEOTIDE SEQUENCE [LARGE SCALE GENOMIC DNA]</scope>
    <source>
        <strain evidence="7 8">SZMC22713</strain>
    </source>
</reference>
<protein>
    <submittedName>
        <fullName evidence="7">Kinase-like protein</fullName>
    </submittedName>
</protein>
<sequence length="96" mass="10399">MRSFNSSSIDIKSANIFIDANGHLVLGDHGLARIFDTALGYCELNDMTDNSCGTLGYAAPEIVLSNPYSALVDIWSLGVTFYEMTFGMVRIVLSIG</sequence>
<dbReference type="SUPFAM" id="SSF56112">
    <property type="entry name" value="Protein kinase-like (PK-like)"/>
    <property type="match status" value="1"/>
</dbReference>
<dbReference type="InterPro" id="IPR000719">
    <property type="entry name" value="Prot_kinase_dom"/>
</dbReference>
<organism evidence="7 8">
    <name type="scientific">Rickenella mellea</name>
    <dbReference type="NCBI Taxonomy" id="50990"/>
    <lineage>
        <taxon>Eukaryota</taxon>
        <taxon>Fungi</taxon>
        <taxon>Dikarya</taxon>
        <taxon>Basidiomycota</taxon>
        <taxon>Agaricomycotina</taxon>
        <taxon>Agaricomycetes</taxon>
        <taxon>Hymenochaetales</taxon>
        <taxon>Rickenellaceae</taxon>
        <taxon>Rickenella</taxon>
    </lineage>
</organism>
<dbReference type="Gene3D" id="1.10.510.10">
    <property type="entry name" value="Transferase(Phosphotransferase) domain 1"/>
    <property type="match status" value="1"/>
</dbReference>
<keyword evidence="2" id="KW-0808">Transferase</keyword>
<dbReference type="PROSITE" id="PS50011">
    <property type="entry name" value="PROTEIN_KINASE_DOM"/>
    <property type="match status" value="1"/>
</dbReference>
<keyword evidence="8" id="KW-1185">Reference proteome</keyword>
<dbReference type="OrthoDB" id="4062651at2759"/>
<feature type="domain" description="Protein kinase" evidence="6">
    <location>
        <begin position="1"/>
        <end position="96"/>
    </location>
</feature>
<evidence type="ECO:0000256" key="3">
    <source>
        <dbReference type="ARBA" id="ARBA00022741"/>
    </source>
</evidence>
<dbReference type="GO" id="GO:0005524">
    <property type="term" value="F:ATP binding"/>
    <property type="evidence" value="ECO:0007669"/>
    <property type="project" value="UniProtKB-KW"/>
</dbReference>
<dbReference type="PANTHER" id="PTHR24351">
    <property type="entry name" value="RIBOSOMAL PROTEIN S6 KINASE"/>
    <property type="match status" value="1"/>
</dbReference>
<keyword evidence="4 7" id="KW-0418">Kinase</keyword>
<evidence type="ECO:0000256" key="1">
    <source>
        <dbReference type="ARBA" id="ARBA00022527"/>
    </source>
</evidence>
<dbReference type="Proteomes" id="UP000294933">
    <property type="component" value="Unassembled WGS sequence"/>
</dbReference>
<keyword evidence="3" id="KW-0547">Nucleotide-binding</keyword>
<keyword evidence="1" id="KW-0723">Serine/threonine-protein kinase</keyword>
<evidence type="ECO:0000313" key="8">
    <source>
        <dbReference type="Proteomes" id="UP000294933"/>
    </source>
</evidence>
<gene>
    <name evidence="7" type="ORF">BD410DRAFT_888329</name>
</gene>
<proteinExistence type="predicted"/>
<evidence type="ECO:0000256" key="2">
    <source>
        <dbReference type="ARBA" id="ARBA00022679"/>
    </source>
</evidence>
<evidence type="ECO:0000256" key="4">
    <source>
        <dbReference type="ARBA" id="ARBA00022777"/>
    </source>
</evidence>
<evidence type="ECO:0000259" key="6">
    <source>
        <dbReference type="PROSITE" id="PS50011"/>
    </source>
</evidence>
<name>A0A4Y7PPY4_9AGAM</name>
<dbReference type="AlphaFoldDB" id="A0A4Y7PPY4"/>